<organism evidence="2">
    <name type="scientific">Paraconexibacter sp. AEG42_29</name>
    <dbReference type="NCBI Taxonomy" id="2997339"/>
    <lineage>
        <taxon>Bacteria</taxon>
        <taxon>Bacillati</taxon>
        <taxon>Actinomycetota</taxon>
        <taxon>Thermoleophilia</taxon>
        <taxon>Solirubrobacterales</taxon>
        <taxon>Paraconexibacteraceae</taxon>
        <taxon>Paraconexibacter</taxon>
    </lineage>
</organism>
<accession>A0AAU7AXK9</accession>
<reference evidence="2" key="1">
    <citation type="submission" date="2022-12" db="EMBL/GenBank/DDBJ databases">
        <title>Paraconexibacter alkalitolerans sp. nov. and Baekduia alba sp. nov., isolated from soil and emended description of the genera Paraconexibacter (Chun et al., 2020) and Baekduia (An et al., 2020).</title>
        <authorList>
            <person name="Vieira S."/>
            <person name="Huber K.J."/>
            <person name="Geppert A."/>
            <person name="Wolf J."/>
            <person name="Neumann-Schaal M."/>
            <person name="Muesken M."/>
            <person name="Overmann J."/>
        </authorList>
    </citation>
    <scope>NUCLEOTIDE SEQUENCE</scope>
    <source>
        <strain evidence="2">AEG42_29</strain>
    </source>
</reference>
<gene>
    <name evidence="2" type="ORF">DSM112329_03316</name>
</gene>
<evidence type="ECO:0000256" key="1">
    <source>
        <dbReference type="SAM" id="SignalP"/>
    </source>
</evidence>
<feature type="chain" id="PRO_5043324587" evidence="1">
    <location>
        <begin position="27"/>
        <end position="99"/>
    </location>
</feature>
<sequence>MRTFSIAAVLSTVVLAGLAFAPSAGALSGCGYASGYSVRVNAQTSCGFARNVARAFSQGRYRPRVYSPATGRYYTMNCRGSYRSAYCTGANRAFVSLQR</sequence>
<keyword evidence="1" id="KW-0732">Signal</keyword>
<dbReference type="EMBL" id="CP114014">
    <property type="protein sequence ID" value="XAY06445.1"/>
    <property type="molecule type" value="Genomic_DNA"/>
</dbReference>
<evidence type="ECO:0000313" key="2">
    <source>
        <dbReference type="EMBL" id="XAY06445.1"/>
    </source>
</evidence>
<proteinExistence type="predicted"/>
<name>A0AAU7AXK9_9ACTN</name>
<protein>
    <submittedName>
        <fullName evidence="2">Uncharacterized protein</fullName>
    </submittedName>
</protein>
<dbReference type="PROSITE" id="PS51257">
    <property type="entry name" value="PROKAR_LIPOPROTEIN"/>
    <property type="match status" value="1"/>
</dbReference>
<dbReference type="AlphaFoldDB" id="A0AAU7AXK9"/>
<dbReference type="KEGG" id="parq:DSM112329_03316"/>
<feature type="signal peptide" evidence="1">
    <location>
        <begin position="1"/>
        <end position="26"/>
    </location>
</feature>
<dbReference type="RefSeq" id="WP_354697679.1">
    <property type="nucleotide sequence ID" value="NZ_CP114014.1"/>
</dbReference>